<evidence type="ECO:0000256" key="5">
    <source>
        <dbReference type="ARBA" id="ARBA00009463"/>
    </source>
</evidence>
<dbReference type="GO" id="GO:0006635">
    <property type="term" value="P:fatty acid beta-oxidation"/>
    <property type="evidence" value="ECO:0007669"/>
    <property type="project" value="UniProtKB-UniPathway"/>
</dbReference>
<evidence type="ECO:0000256" key="13">
    <source>
        <dbReference type="ARBA" id="ARBA00047613"/>
    </source>
</evidence>
<dbReference type="Pfam" id="PF00378">
    <property type="entry name" value="ECH_1"/>
    <property type="match status" value="1"/>
</dbReference>
<keyword evidence="10" id="KW-0443">Lipid metabolism</keyword>
<dbReference type="InterPro" id="IPR029045">
    <property type="entry name" value="ClpP/crotonase-like_dom_sf"/>
</dbReference>
<dbReference type="InterPro" id="IPR013328">
    <property type="entry name" value="6PGD_dom2"/>
</dbReference>
<organism evidence="17 18">
    <name type="scientific">Opisthorchis viverrini</name>
    <name type="common">Southeast Asian liver fluke</name>
    <dbReference type="NCBI Taxonomy" id="6198"/>
    <lineage>
        <taxon>Eukaryota</taxon>
        <taxon>Metazoa</taxon>
        <taxon>Spiralia</taxon>
        <taxon>Lophotrochozoa</taxon>
        <taxon>Platyhelminthes</taxon>
        <taxon>Trematoda</taxon>
        <taxon>Digenea</taxon>
        <taxon>Opisthorchiida</taxon>
        <taxon>Opisthorchiata</taxon>
        <taxon>Opisthorchiidae</taxon>
        <taxon>Opisthorchis</taxon>
    </lineage>
</organism>
<evidence type="ECO:0000256" key="8">
    <source>
        <dbReference type="ARBA" id="ARBA00023002"/>
    </source>
</evidence>
<dbReference type="InterPro" id="IPR006180">
    <property type="entry name" value="3-OHacyl-CoA_DH_CS"/>
</dbReference>
<dbReference type="OrthoDB" id="10004768at2759"/>
<evidence type="ECO:0000256" key="1">
    <source>
        <dbReference type="ARBA" id="ARBA00000469"/>
    </source>
</evidence>
<name>A0A075A985_OPIVI</name>
<comment type="catalytic activity">
    <reaction evidence="14">
        <text>(3S)-hydroxydecanoyl-CoA + NAD(+) = 3-oxodecanoyl-CoA + NADH + H(+)</text>
        <dbReference type="Rhea" id="RHEA:31187"/>
        <dbReference type="ChEBI" id="CHEBI:15378"/>
        <dbReference type="ChEBI" id="CHEBI:57540"/>
        <dbReference type="ChEBI" id="CHEBI:57945"/>
        <dbReference type="ChEBI" id="CHEBI:62548"/>
        <dbReference type="ChEBI" id="CHEBI:62616"/>
    </reaction>
    <physiologicalReaction direction="left-to-right" evidence="14">
        <dbReference type="Rhea" id="RHEA:31188"/>
    </physiologicalReaction>
</comment>
<dbReference type="Gene3D" id="3.90.226.10">
    <property type="entry name" value="2-enoyl-CoA Hydratase, Chain A, domain 1"/>
    <property type="match status" value="1"/>
</dbReference>
<evidence type="ECO:0000256" key="11">
    <source>
        <dbReference type="ARBA" id="ARBA00023239"/>
    </source>
</evidence>
<dbReference type="SUPFAM" id="SSF52096">
    <property type="entry name" value="ClpP/crotonase"/>
    <property type="match status" value="1"/>
</dbReference>
<keyword evidence="7" id="KW-0276">Fatty acid metabolism</keyword>
<evidence type="ECO:0000313" key="17">
    <source>
        <dbReference type="EMBL" id="KER24079.1"/>
    </source>
</evidence>
<dbReference type="EC" id="4.2.1.17" evidence="6"/>
<proteinExistence type="inferred from homology"/>
<dbReference type="CDD" id="cd06558">
    <property type="entry name" value="crotonase-like"/>
    <property type="match status" value="1"/>
</dbReference>
<dbReference type="PANTHER" id="PTHR43612:SF3">
    <property type="entry name" value="TRIFUNCTIONAL ENZYME SUBUNIT ALPHA, MITOCHONDRIAL"/>
    <property type="match status" value="1"/>
</dbReference>
<keyword evidence="12" id="KW-0511">Multifunctional enzyme</keyword>
<feature type="domain" description="3-hydroxyacyl-CoA dehydrogenase NAD binding" evidence="16">
    <location>
        <begin position="323"/>
        <end position="453"/>
    </location>
</feature>
<dbReference type="Gene3D" id="1.10.1040.50">
    <property type="match status" value="2"/>
</dbReference>
<dbReference type="InterPro" id="IPR050136">
    <property type="entry name" value="FA_oxidation_alpha_subunit"/>
</dbReference>
<evidence type="ECO:0000259" key="16">
    <source>
        <dbReference type="Pfam" id="PF02737"/>
    </source>
</evidence>
<feature type="domain" description="3-hydroxyacyl-CoA dehydrogenase C-terminal" evidence="15">
    <location>
        <begin position="572"/>
        <end position="667"/>
    </location>
</feature>
<evidence type="ECO:0000256" key="3">
    <source>
        <dbReference type="ARBA" id="ARBA00007005"/>
    </source>
</evidence>
<dbReference type="UniPathway" id="UPA00659"/>
<comment type="similarity">
    <text evidence="3">In the central section; belongs to the 3-hydroxyacyl-CoA dehydrogenase family.</text>
</comment>
<dbReference type="RefSeq" id="XP_009172158.1">
    <property type="nucleotide sequence ID" value="XM_009173894.1"/>
</dbReference>
<dbReference type="STRING" id="6198.A0A075A985"/>
<evidence type="ECO:0000256" key="7">
    <source>
        <dbReference type="ARBA" id="ARBA00022832"/>
    </source>
</evidence>
<dbReference type="SUPFAM" id="SSF48179">
    <property type="entry name" value="6-phosphogluconate dehydrogenase C-terminal domain-like"/>
    <property type="match status" value="3"/>
</dbReference>
<accession>A0A075A985</accession>
<keyword evidence="18" id="KW-1185">Reference proteome</keyword>
<comment type="similarity">
    <text evidence="5">Belongs to the 3-hydroxyacyl-CoA dehydrogenase family.</text>
</comment>
<keyword evidence="11" id="KW-0456">Lyase</keyword>
<evidence type="ECO:0000256" key="14">
    <source>
        <dbReference type="ARBA" id="ARBA00048361"/>
    </source>
</evidence>
<dbReference type="Pfam" id="PF00725">
    <property type="entry name" value="3HCDH"/>
    <property type="match status" value="1"/>
</dbReference>
<dbReference type="InterPro" id="IPR008927">
    <property type="entry name" value="6-PGluconate_DH-like_C_sf"/>
</dbReference>
<evidence type="ECO:0000256" key="2">
    <source>
        <dbReference type="ARBA" id="ARBA00005005"/>
    </source>
</evidence>
<dbReference type="GO" id="GO:0016507">
    <property type="term" value="C:mitochondrial fatty acid beta-oxidation multienzyme complex"/>
    <property type="evidence" value="ECO:0007669"/>
    <property type="project" value="TreeGrafter"/>
</dbReference>
<sequence>MTRARKYVGSFPVQNFQVNCFTEQLQTEFLDAYRKFQEDESISCGVIISGKPDCFIAGADVNILRACKTEEQARNISKEGQMAFQQIESSKKPVVAAIMGSCLGGGLEMALACHYRIAMDTKQTQLGAPEVKLGLIPGAGGTQRLLATCCGIDQVLQLALTGSMVPASQAKRMGLVHQVIKPLGPGVASPTENNMAYLESIAVSCAENLANGNLKATKAPRSVVQRILWKALDYEPLRKLFFKQARNKVMKQSHGLYPAPMKLVDVFETSVKMGPKVGYDLESKVFGELAMTNECKSLIGLFLGHTECKKQRVPAPKQPVKRLGVLGAGLMGAGIAQVSIQRGIPTVMKDVSTPNLARGEEYIQANFAKLVKRKKMTLMDSEKTFTLLTSTCDMDSLKNVDLVIEAVFEDLNVKHRVLKEIEAILPPHAVFASNTSALPIHQIAAVSKRPDKVEVLEVVERFTYLGSCISSDCSVADAVNARICKARAAIANLRHLWRQNGLSLNLKGRVYQATVRAVLLYGCETWPIRAADLRRLQVFDNRCLRTITRVASAMDVGLRQGKVIIVVKDAPGFYTTRLLGPMLSECVLILQEGVSPTDVDKATTSFGWPVGLATLADEVGIDVAFHVAETLSAAFPARMAGGNLQILKDMSTNGMRGRKSGKGIYSYTDKKGKHRLENSDAVTLLERYKVPAKIENTRETIQYRLFSRFVNEAVLCLQEGILINGPVEGDIGAVFGLGFPPNFGGKKFMFFLVNMIPTGYGGNLQILKDMSTNGMRGRKSGKGIYSYTDKKGKHRLENSDAVTLLERNKVPAKIENTRETIQYRLFSRFVNEAVLCLQEGILINGPVEGDIGAVFGLGFPPNFGGKKFMFFLVNMIPTGYVGPFRYLDIHGAAGLVKRMEDYRKLYGDHFAPCELLMQHAKDPSKKFHAA</sequence>
<comment type="similarity">
    <text evidence="4">In the N-terminal section; belongs to the enoyl-CoA hydratase/isomerase family.</text>
</comment>
<dbReference type="KEGG" id="ovi:T265_08169"/>
<protein>
    <recommendedName>
        <fullName evidence="6">enoyl-CoA hydratase</fullName>
        <ecNumber evidence="6">4.2.1.17</ecNumber>
    </recommendedName>
</protein>
<dbReference type="Gene3D" id="3.40.50.720">
    <property type="entry name" value="NAD(P)-binding Rossmann-like Domain"/>
    <property type="match status" value="1"/>
</dbReference>
<evidence type="ECO:0000256" key="10">
    <source>
        <dbReference type="ARBA" id="ARBA00023098"/>
    </source>
</evidence>
<dbReference type="FunFam" id="3.90.226.10:FF:000011">
    <property type="entry name" value="Fatty acid oxidation complex subunit alpha"/>
    <property type="match status" value="1"/>
</dbReference>
<dbReference type="InterPro" id="IPR006108">
    <property type="entry name" value="3HC_DH_C"/>
</dbReference>
<dbReference type="Pfam" id="PF02737">
    <property type="entry name" value="3HCDH_N"/>
    <property type="match status" value="1"/>
</dbReference>
<dbReference type="Proteomes" id="UP000054324">
    <property type="component" value="Unassembled WGS sequence"/>
</dbReference>
<dbReference type="InterPro" id="IPR006176">
    <property type="entry name" value="3-OHacyl-CoA_DH_NAD-bd"/>
</dbReference>
<dbReference type="GeneID" id="20322348"/>
<gene>
    <name evidence="17" type="ORF">T265_08169</name>
</gene>
<evidence type="ECO:0000256" key="6">
    <source>
        <dbReference type="ARBA" id="ARBA00012076"/>
    </source>
</evidence>
<dbReference type="GO" id="GO:0016509">
    <property type="term" value="F:long-chain (3S)-3-hydroxyacyl-CoA dehydrogenase (NAD+) activity"/>
    <property type="evidence" value="ECO:0007669"/>
    <property type="project" value="TreeGrafter"/>
</dbReference>
<dbReference type="InterPro" id="IPR001753">
    <property type="entry name" value="Enoyl-CoA_hydra/iso"/>
</dbReference>
<dbReference type="InterPro" id="IPR036291">
    <property type="entry name" value="NAD(P)-bd_dom_sf"/>
</dbReference>
<evidence type="ECO:0000313" key="18">
    <source>
        <dbReference type="Proteomes" id="UP000054324"/>
    </source>
</evidence>
<keyword evidence="9" id="KW-0520">NAD</keyword>
<evidence type="ECO:0000259" key="15">
    <source>
        <dbReference type="Pfam" id="PF00725"/>
    </source>
</evidence>
<dbReference type="Gene3D" id="1.10.1040.10">
    <property type="entry name" value="N-(1-d-carboxylethyl)-l-norvaline Dehydrogenase, domain 2"/>
    <property type="match status" value="1"/>
</dbReference>
<dbReference type="SUPFAM" id="SSF51735">
    <property type="entry name" value="NAD(P)-binding Rossmann-fold domains"/>
    <property type="match status" value="1"/>
</dbReference>
<dbReference type="EMBL" id="KL596823">
    <property type="protein sequence ID" value="KER24079.1"/>
    <property type="molecule type" value="Genomic_DNA"/>
</dbReference>
<dbReference type="PANTHER" id="PTHR43612">
    <property type="entry name" value="TRIFUNCTIONAL ENZYME SUBUNIT ALPHA"/>
    <property type="match status" value="1"/>
</dbReference>
<dbReference type="PROSITE" id="PS00067">
    <property type="entry name" value="3HCDH"/>
    <property type="match status" value="1"/>
</dbReference>
<evidence type="ECO:0000256" key="9">
    <source>
        <dbReference type="ARBA" id="ARBA00023027"/>
    </source>
</evidence>
<dbReference type="GO" id="GO:0070403">
    <property type="term" value="F:NAD+ binding"/>
    <property type="evidence" value="ECO:0007669"/>
    <property type="project" value="InterPro"/>
</dbReference>
<comment type="catalytic activity">
    <reaction evidence="13">
        <text>(3S)-hydroxyhexadecanoyl-CoA + NAD(+) = 3-oxohexadecanoyl-CoA + NADH + H(+)</text>
        <dbReference type="Rhea" id="RHEA:31159"/>
        <dbReference type="ChEBI" id="CHEBI:15378"/>
        <dbReference type="ChEBI" id="CHEBI:57349"/>
        <dbReference type="ChEBI" id="CHEBI:57540"/>
        <dbReference type="ChEBI" id="CHEBI:57945"/>
        <dbReference type="ChEBI" id="CHEBI:62613"/>
    </reaction>
    <physiologicalReaction direction="left-to-right" evidence="13">
        <dbReference type="Rhea" id="RHEA:31160"/>
    </physiologicalReaction>
</comment>
<dbReference type="GO" id="GO:0004300">
    <property type="term" value="F:enoyl-CoA hydratase activity"/>
    <property type="evidence" value="ECO:0007669"/>
    <property type="project" value="UniProtKB-EC"/>
</dbReference>
<dbReference type="AlphaFoldDB" id="A0A075A985"/>
<evidence type="ECO:0000256" key="4">
    <source>
        <dbReference type="ARBA" id="ARBA00008750"/>
    </source>
</evidence>
<keyword evidence="8" id="KW-0560">Oxidoreductase</keyword>
<comment type="catalytic activity">
    <reaction evidence="1">
        <text>(3S)-hydroxyhexadecanoyl-CoA = (2E)-hexadecenoyl-CoA + H2O</text>
        <dbReference type="Rhea" id="RHEA:31163"/>
        <dbReference type="ChEBI" id="CHEBI:15377"/>
        <dbReference type="ChEBI" id="CHEBI:61526"/>
        <dbReference type="ChEBI" id="CHEBI:62613"/>
    </reaction>
    <physiologicalReaction direction="right-to-left" evidence="1">
        <dbReference type="Rhea" id="RHEA:31165"/>
    </physiologicalReaction>
</comment>
<reference evidence="17 18" key="1">
    <citation type="submission" date="2013-11" db="EMBL/GenBank/DDBJ databases">
        <title>Opisthorchis viverrini - life in the bile duct.</title>
        <authorList>
            <person name="Young N.D."/>
            <person name="Nagarajan N."/>
            <person name="Lin S.J."/>
            <person name="Korhonen P.K."/>
            <person name="Jex A.R."/>
            <person name="Hall R.S."/>
            <person name="Safavi-Hemami H."/>
            <person name="Kaewkong W."/>
            <person name="Bertrand D."/>
            <person name="Gao S."/>
            <person name="Seet Q."/>
            <person name="Wongkham S."/>
            <person name="Teh B.T."/>
            <person name="Wongkham C."/>
            <person name="Intapan P.M."/>
            <person name="Maleewong W."/>
            <person name="Yang X."/>
            <person name="Hu M."/>
            <person name="Wang Z."/>
            <person name="Hofmann A."/>
            <person name="Sternberg P.W."/>
            <person name="Tan P."/>
            <person name="Wang J."/>
            <person name="Gasser R.B."/>
        </authorList>
    </citation>
    <scope>NUCLEOTIDE SEQUENCE [LARGE SCALE GENOMIC DNA]</scope>
</reference>
<dbReference type="CTD" id="20322348"/>
<evidence type="ECO:0000256" key="12">
    <source>
        <dbReference type="ARBA" id="ARBA00023268"/>
    </source>
</evidence>
<comment type="pathway">
    <text evidence="2">Lipid metabolism; fatty acid beta-oxidation.</text>
</comment>